<feature type="chain" id="PRO_5011546004" evidence="2">
    <location>
        <begin position="23"/>
        <end position="1115"/>
    </location>
</feature>
<dbReference type="PROSITE" id="PS51257">
    <property type="entry name" value="PROKAR_LIPOPROTEIN"/>
    <property type="match status" value="1"/>
</dbReference>
<accession>A0A1G7LRQ9</accession>
<dbReference type="STRING" id="482827.SAMN04488243_1751"/>
<dbReference type="PANTHER" id="PTHR36194">
    <property type="entry name" value="S-LAYER-LIKE PROTEIN"/>
    <property type="match status" value="1"/>
</dbReference>
<feature type="region of interest" description="Disordered" evidence="1">
    <location>
        <begin position="911"/>
        <end position="936"/>
    </location>
</feature>
<dbReference type="Gene3D" id="2.60.40.1120">
    <property type="entry name" value="Carboxypeptidase-like, regulatory domain"/>
    <property type="match status" value="3"/>
</dbReference>
<keyword evidence="2" id="KW-0732">Signal</keyword>
<dbReference type="SUPFAM" id="SSF49452">
    <property type="entry name" value="Starch-binding domain-like"/>
    <property type="match status" value="3"/>
</dbReference>
<dbReference type="InterPro" id="IPR013784">
    <property type="entry name" value="Carb-bd-like_fold"/>
</dbReference>
<evidence type="ECO:0000313" key="4">
    <source>
        <dbReference type="EMBL" id="SDF52081.1"/>
    </source>
</evidence>
<gene>
    <name evidence="4" type="ORF">SAMN04488243_1751</name>
</gene>
<evidence type="ECO:0000259" key="3">
    <source>
        <dbReference type="Pfam" id="PF01345"/>
    </source>
</evidence>
<proteinExistence type="predicted"/>
<feature type="signal peptide" evidence="2">
    <location>
        <begin position="1"/>
        <end position="22"/>
    </location>
</feature>
<evidence type="ECO:0000256" key="1">
    <source>
        <dbReference type="SAM" id="MobiDB-lite"/>
    </source>
</evidence>
<dbReference type="RefSeq" id="WP_176758238.1">
    <property type="nucleotide sequence ID" value="NZ_FNBC01000075.1"/>
</dbReference>
<protein>
    <submittedName>
        <fullName evidence="4">Conserved repeat domain-containing protein</fullName>
    </submittedName>
</protein>
<dbReference type="EMBL" id="FNBC01000075">
    <property type="protein sequence ID" value="SDF52081.1"/>
    <property type="molecule type" value="Genomic_DNA"/>
</dbReference>
<keyword evidence="5" id="KW-1185">Reference proteome</keyword>
<evidence type="ECO:0000256" key="2">
    <source>
        <dbReference type="SAM" id="SignalP"/>
    </source>
</evidence>
<sequence length="1115" mass="116754">MKGVRLKAFGVALLGALALLFAGCGQQGGGGTQAPTKGSLTVNVTPADAQVQVTGPGGYSQNFTGGKTLTDLDPGSYTVQASKAGYFDAQATHQVEAGKTTTVVLNLLPVPAASPTEGKVAVLVVNGNGAPIAGATVSDGTNSATTDAQGRADLTYTAAGAYAISVNKSGYLGDAKLASVELGKVVALTFKLQPEPTPAPTTGTLVVHVYGADTGQTLTGASVSSDPSLTFSGSGGLFTATAAPGTYAVTASAAGYLDGSRAAQVEAGKTTVLNLGLQKDTASGPVGAIEIVSVTDQWGQPLPVNREDNPAKDVNLYASQTEEPVCVTVRVTNGGQPVAGARVRVSAISYGEHAALLYKGCETQNVTELDFVMTDANGIAKFSFQGIGDYEGISPGLVKFLISASEEGSGWTARSKEFKVFFYNITHLYLRDGGNDDALLTGDDVVRYSGRRTGADLGTIVNAFNFDSNPVNRHLFRAEVRRKQPTTDLLPITGFGYVRYELVGGDVSKVDLCDISPATCAAAINDTDGSGIYLQPKSSVHPNDLPISVRVKATLYVVVTYGSSEYTFALKDFTFTKTWTGAALAIEKSGPTVIGWSGTDHSPNDVTLVQSGAGVPSGATYTYTITVRNLSTTETANNVVVTDLLPAELGFVSASAGGTYDPILHTVTWDYTTTPALTSIAPGGSVSVTVTVYARHKPGYVWNDKDGDMATDGDENLNEPGYYYSLRPPAYGTTSAYPDPYSFDNRAVARGDNTPEASTAKRIYVVRPFFTLTKTPSSATVFQGDRVRFTLTATNLDRAEAPISDADYQALKAAYPVEYAAALTGYSLKVRDLFGEGLDFVNASPAGALDPEGKTLEWDLGDLALGASTSIIVDLRASEEGTWGNCARLYAWNLNQFLYDPGPPPYPLWNVPPTQLEPTTGTDPRPSPPYTPETANPDTVGNYLEDCATVDVQARPTAYALAISSLGEFNSLTGGTSTDPVAEGSDYYYRFEVRAWEGSSGPQNNVTLQLTRTAGNSTFAGTGVKGVDFEVELDPDGPFGPASYAPVLSADVQVLAWGSTGVQLRYLPSLAPGATLRFSVRANAVNGTNTTVQADASSTEAPGPYTVTENTTIIP</sequence>
<dbReference type="Proteomes" id="UP000199446">
    <property type="component" value="Unassembled WGS sequence"/>
</dbReference>
<feature type="domain" description="DUF11" evidence="3">
    <location>
        <begin position="614"/>
        <end position="704"/>
    </location>
</feature>
<dbReference type="InterPro" id="IPR047589">
    <property type="entry name" value="DUF11_rpt"/>
</dbReference>
<reference evidence="5" key="1">
    <citation type="submission" date="2016-10" db="EMBL/GenBank/DDBJ databases">
        <authorList>
            <person name="Varghese N."/>
            <person name="Submissions S."/>
        </authorList>
    </citation>
    <scope>NUCLEOTIDE SEQUENCE [LARGE SCALE GENOMIC DNA]</scope>
    <source>
        <strain evidence="5">CGMCC 1.6992</strain>
    </source>
</reference>
<evidence type="ECO:0000313" key="5">
    <source>
        <dbReference type="Proteomes" id="UP000199446"/>
    </source>
</evidence>
<dbReference type="AlphaFoldDB" id="A0A1G7LRQ9"/>
<organism evidence="4 5">
    <name type="scientific">Thermus arciformis</name>
    <dbReference type="NCBI Taxonomy" id="482827"/>
    <lineage>
        <taxon>Bacteria</taxon>
        <taxon>Thermotogati</taxon>
        <taxon>Deinococcota</taxon>
        <taxon>Deinococci</taxon>
        <taxon>Thermales</taxon>
        <taxon>Thermaceae</taxon>
        <taxon>Thermus</taxon>
    </lineage>
</organism>
<dbReference type="InterPro" id="IPR001434">
    <property type="entry name" value="OmcB-like_DUF11"/>
</dbReference>
<name>A0A1G7LRQ9_9DEIN</name>
<dbReference type="Pfam" id="PF01345">
    <property type="entry name" value="DUF11"/>
    <property type="match status" value="1"/>
</dbReference>
<dbReference type="NCBIfam" id="TIGR01451">
    <property type="entry name" value="B_ant_repeat"/>
    <property type="match status" value="1"/>
</dbReference>
<feature type="compositionally biased region" description="Polar residues" evidence="1">
    <location>
        <begin position="912"/>
        <end position="922"/>
    </location>
</feature>
<dbReference type="GO" id="GO:0030246">
    <property type="term" value="F:carbohydrate binding"/>
    <property type="evidence" value="ECO:0007669"/>
    <property type="project" value="InterPro"/>
</dbReference>
<dbReference type="PANTHER" id="PTHR36194:SF1">
    <property type="entry name" value="S-LAYER-LIKE PROTEIN"/>
    <property type="match status" value="1"/>
</dbReference>
<feature type="region of interest" description="Disordered" evidence="1">
    <location>
        <begin position="1094"/>
        <end position="1115"/>
    </location>
</feature>